<dbReference type="GO" id="GO:0004497">
    <property type="term" value="F:monooxygenase activity"/>
    <property type="evidence" value="ECO:0007669"/>
    <property type="project" value="UniProtKB-KW"/>
</dbReference>
<comment type="caution">
    <text evidence="8">The sequence shown here is derived from an EMBL/GenBank/DDBJ whole genome shotgun (WGS) entry which is preliminary data.</text>
</comment>
<dbReference type="InterPro" id="IPR002401">
    <property type="entry name" value="Cyt_P450_E_grp-I"/>
</dbReference>
<dbReference type="Pfam" id="PF13920">
    <property type="entry name" value="zf-C3HC4_3"/>
    <property type="match status" value="1"/>
</dbReference>
<keyword evidence="3" id="KW-0560">Oxidoreductase</keyword>
<dbReference type="PANTHER" id="PTHR47947">
    <property type="entry name" value="CYTOCHROME P450 82C3-RELATED"/>
    <property type="match status" value="1"/>
</dbReference>
<keyword evidence="2" id="KW-0479">Metal-binding</keyword>
<dbReference type="AlphaFoldDB" id="A0A8K0H0N2"/>
<dbReference type="EMBL" id="VOIH02000006">
    <property type="protein sequence ID" value="KAF3443537.1"/>
    <property type="molecule type" value="Genomic_DNA"/>
</dbReference>
<keyword evidence="6" id="KW-1133">Transmembrane helix</keyword>
<protein>
    <recommendedName>
        <fullName evidence="7">E3 ubiquitin-protein ligase APD1-4 N-terminal domain-containing protein</fullName>
    </recommendedName>
</protein>
<dbReference type="PRINTS" id="PR00385">
    <property type="entry name" value="P450"/>
</dbReference>
<feature type="domain" description="E3 ubiquitin-protein ligase APD1-4 N-terminal" evidence="7">
    <location>
        <begin position="76"/>
        <end position="142"/>
    </location>
</feature>
<dbReference type="Proteomes" id="UP000796880">
    <property type="component" value="Unassembled WGS sequence"/>
</dbReference>
<keyword evidence="1" id="KW-0349">Heme</keyword>
<evidence type="ECO:0000256" key="5">
    <source>
        <dbReference type="ARBA" id="ARBA00023033"/>
    </source>
</evidence>
<dbReference type="Pfam" id="PF16040">
    <property type="entry name" value="APD1-4_N"/>
    <property type="match status" value="1"/>
</dbReference>
<keyword evidence="6" id="KW-0812">Transmembrane</keyword>
<accession>A0A8K0H0N2</accession>
<dbReference type="GO" id="GO:0020037">
    <property type="term" value="F:heme binding"/>
    <property type="evidence" value="ECO:0007669"/>
    <property type="project" value="InterPro"/>
</dbReference>
<dbReference type="InterPro" id="IPR036396">
    <property type="entry name" value="Cyt_P450_sf"/>
</dbReference>
<evidence type="ECO:0000256" key="2">
    <source>
        <dbReference type="ARBA" id="ARBA00022723"/>
    </source>
</evidence>
<name>A0A8K0H0N2_9ROSA</name>
<dbReference type="Gene3D" id="1.10.630.10">
    <property type="entry name" value="Cytochrome P450"/>
    <property type="match status" value="2"/>
</dbReference>
<organism evidence="8 9">
    <name type="scientific">Rhamnella rubrinervis</name>
    <dbReference type="NCBI Taxonomy" id="2594499"/>
    <lineage>
        <taxon>Eukaryota</taxon>
        <taxon>Viridiplantae</taxon>
        <taxon>Streptophyta</taxon>
        <taxon>Embryophyta</taxon>
        <taxon>Tracheophyta</taxon>
        <taxon>Spermatophyta</taxon>
        <taxon>Magnoliopsida</taxon>
        <taxon>eudicotyledons</taxon>
        <taxon>Gunneridae</taxon>
        <taxon>Pentapetalae</taxon>
        <taxon>rosids</taxon>
        <taxon>fabids</taxon>
        <taxon>Rosales</taxon>
        <taxon>Rhamnaceae</taxon>
        <taxon>rhamnoid group</taxon>
        <taxon>Rhamneae</taxon>
        <taxon>Rhamnella</taxon>
    </lineage>
</organism>
<feature type="transmembrane region" description="Helical" evidence="6">
    <location>
        <begin position="192"/>
        <end position="213"/>
    </location>
</feature>
<evidence type="ECO:0000256" key="3">
    <source>
        <dbReference type="ARBA" id="ARBA00023002"/>
    </source>
</evidence>
<dbReference type="Gene3D" id="3.30.40.10">
    <property type="entry name" value="Zinc/RING finger domain, C3HC4 (zinc finger)"/>
    <property type="match status" value="1"/>
</dbReference>
<evidence type="ECO:0000313" key="8">
    <source>
        <dbReference type="EMBL" id="KAF3443537.1"/>
    </source>
</evidence>
<dbReference type="OrthoDB" id="3045089at2759"/>
<sequence>MHRPVSIPPGHTYSWLETWARLLTPLTLWIFSVGLRYGLYGDCRMVIGPSSSRLVKASSVFVQQVQVRDDDRKGVFLYSFSEKPELSFQSNWTSSSYLIIGSYSREGFAFWLNKGSRIKLRLEAQTSTLSEPEIFMLKGERKIETLLPKFTSSPNAFALNEPINSKEAEFSIEEDDRGNGDWYLELSFVARVVAYIAILGFITIVVFIIMKYLGTCDDENTVPHTPVEEVTETDPIMPETFGHTYGTYEGDEESVTSSSSEELYDAKLCIICYDDQRNCFIVPCGHCATCYDCAQRIMEGRVRCVLYVEDLFTKGVFHRKRHRFCQSSYAAKHLGYNFTTLVWASYGPHWRNLRRIATLEILSSNRLQMLYGIRRLELRSLIRRLYENCKGVEFKIVDMKSTFFELTLNDMMRMIAGNRYYGEDMAEMKETRQFKEIVTETFELSGATNIGDFVPLINLLGRRGLEERKWLVAGFQVMLSAGTDTSSGTMEWALSLLLSNPETLVKARAEIHAQVEQSRLIEESDLEKFPYMRAIAYETLRMCPAAPLLVPHESSEECTAGGYSVPRGTMLLVNMWAIQNDPKLWEEAEVFRPERFQGLQGGEMG</sequence>
<evidence type="ECO:0000256" key="1">
    <source>
        <dbReference type="ARBA" id="ARBA00022617"/>
    </source>
</evidence>
<dbReference type="GO" id="GO:0005506">
    <property type="term" value="F:iron ion binding"/>
    <property type="evidence" value="ECO:0007669"/>
    <property type="project" value="InterPro"/>
</dbReference>
<dbReference type="PRINTS" id="PR00463">
    <property type="entry name" value="EP450I"/>
</dbReference>
<gene>
    <name evidence="8" type="ORF">FNV43_RR13223</name>
</gene>
<evidence type="ECO:0000313" key="9">
    <source>
        <dbReference type="Proteomes" id="UP000796880"/>
    </source>
</evidence>
<dbReference type="InterPro" id="IPR032008">
    <property type="entry name" value="APD1-4_N"/>
</dbReference>
<evidence type="ECO:0000256" key="4">
    <source>
        <dbReference type="ARBA" id="ARBA00023004"/>
    </source>
</evidence>
<dbReference type="Pfam" id="PF00067">
    <property type="entry name" value="p450"/>
    <property type="match status" value="1"/>
</dbReference>
<dbReference type="PANTHER" id="PTHR47947:SF3">
    <property type="entry name" value="CYTOCHROME P450 81D1-LIKE"/>
    <property type="match status" value="1"/>
</dbReference>
<dbReference type="InterPro" id="IPR013083">
    <property type="entry name" value="Znf_RING/FYVE/PHD"/>
</dbReference>
<evidence type="ECO:0000259" key="7">
    <source>
        <dbReference type="Pfam" id="PF16040"/>
    </source>
</evidence>
<feature type="transmembrane region" description="Helical" evidence="6">
    <location>
        <begin position="20"/>
        <end position="39"/>
    </location>
</feature>
<reference evidence="8" key="1">
    <citation type="submission" date="2020-03" db="EMBL/GenBank/DDBJ databases">
        <title>A high-quality chromosome-level genome assembly of a woody plant with both climbing and erect habits, Rhamnella rubrinervis.</title>
        <authorList>
            <person name="Lu Z."/>
            <person name="Yang Y."/>
            <person name="Zhu X."/>
            <person name="Sun Y."/>
        </authorList>
    </citation>
    <scope>NUCLEOTIDE SEQUENCE</scope>
    <source>
        <strain evidence="8">BYM</strain>
        <tissue evidence="8">Leaf</tissue>
    </source>
</reference>
<dbReference type="GO" id="GO:0016705">
    <property type="term" value="F:oxidoreductase activity, acting on paired donors, with incorporation or reduction of molecular oxygen"/>
    <property type="evidence" value="ECO:0007669"/>
    <property type="project" value="InterPro"/>
</dbReference>
<keyword evidence="6" id="KW-0472">Membrane</keyword>
<dbReference type="InterPro" id="IPR050651">
    <property type="entry name" value="Plant_Cytochrome_P450_Monoox"/>
</dbReference>
<dbReference type="InterPro" id="IPR001128">
    <property type="entry name" value="Cyt_P450"/>
</dbReference>
<evidence type="ECO:0000256" key="6">
    <source>
        <dbReference type="SAM" id="Phobius"/>
    </source>
</evidence>
<keyword evidence="9" id="KW-1185">Reference proteome</keyword>
<proteinExistence type="predicted"/>
<keyword evidence="5" id="KW-0503">Monooxygenase</keyword>
<keyword evidence="4" id="KW-0408">Iron</keyword>
<dbReference type="SUPFAM" id="SSF48264">
    <property type="entry name" value="Cytochrome P450"/>
    <property type="match status" value="1"/>
</dbReference>